<comment type="function">
    <text evidence="4">Cytosolic inhibitor of vacuolar proteinase B (yscB), probably regulating protease B activity during limited proteolysis. PBI2 is a component of the LMA1 complex, which is involved in the facilitation of vesicle fusion such as homotypic vacuole and ER-derived COPII vesicle fusion with the Golgi.</text>
</comment>
<dbReference type="KEGG" id="tbl:TBLA_0B06100"/>
<gene>
    <name evidence="6" type="primary">TBLA0B06100</name>
    <name evidence="6" type="ORF">TBLA_0B06100</name>
</gene>
<dbReference type="OMA" id="IITCKPD"/>
<evidence type="ECO:0000256" key="1">
    <source>
        <dbReference type="ARBA" id="ARBA00022690"/>
    </source>
</evidence>
<dbReference type="FunCoup" id="I2GZ84">
    <property type="interactions" value="191"/>
</dbReference>
<organism evidence="6 7">
    <name type="scientific">Henningerozyma blattae (strain ATCC 34711 / CBS 6284 / DSM 70876 / NBRC 10599 / NRRL Y-10934 / UCD 77-7)</name>
    <name type="common">Yeast</name>
    <name type="synonym">Tetrapisispora blattae</name>
    <dbReference type="NCBI Taxonomy" id="1071380"/>
    <lineage>
        <taxon>Eukaryota</taxon>
        <taxon>Fungi</taxon>
        <taxon>Dikarya</taxon>
        <taxon>Ascomycota</taxon>
        <taxon>Saccharomycotina</taxon>
        <taxon>Saccharomycetes</taxon>
        <taxon>Saccharomycetales</taxon>
        <taxon>Saccharomycetaceae</taxon>
        <taxon>Henningerozyma</taxon>
    </lineage>
</organism>
<dbReference type="InterPro" id="IPR052471">
    <property type="entry name" value="PBI_I9"/>
</dbReference>
<dbReference type="RefSeq" id="XP_004178955.1">
    <property type="nucleotide sequence ID" value="XM_004178907.1"/>
</dbReference>
<dbReference type="STRING" id="1071380.I2GZ84"/>
<evidence type="ECO:0008006" key="8">
    <source>
        <dbReference type="Google" id="ProtNLM"/>
    </source>
</evidence>
<accession>I2GZ84</accession>
<dbReference type="InParanoid" id="I2GZ84"/>
<sequence>MSSKSYIVTLKDTVSEASVNSFKQSVQEIGGKIVDEFTLIKGFTVELPGTVQIQSLEEKNSETIQTVEVNGEVSIN</sequence>
<name>I2GZ84_HENB6</name>
<dbReference type="PANTHER" id="PTHR28288">
    <property type="entry name" value="PROTEASE B INHIBITOR 2"/>
    <property type="match status" value="1"/>
</dbReference>
<evidence type="ECO:0000256" key="4">
    <source>
        <dbReference type="ARBA" id="ARBA00054668"/>
    </source>
</evidence>
<dbReference type="GO" id="GO:0005829">
    <property type="term" value="C:cytosol"/>
    <property type="evidence" value="ECO:0007669"/>
    <property type="project" value="EnsemblFungi"/>
</dbReference>
<dbReference type="eggNOG" id="ENOG502SBW1">
    <property type="taxonomic scope" value="Eukaryota"/>
</dbReference>
<dbReference type="GO" id="GO:0030162">
    <property type="term" value="P:regulation of proteolysis"/>
    <property type="evidence" value="ECO:0007669"/>
    <property type="project" value="EnsemblFungi"/>
</dbReference>
<dbReference type="PANTHER" id="PTHR28288:SF2">
    <property type="entry name" value="PROTEASE B INHIBITOR 2"/>
    <property type="match status" value="1"/>
</dbReference>
<keyword evidence="2" id="KW-0722">Serine protease inhibitor</keyword>
<evidence type="ECO:0000313" key="6">
    <source>
        <dbReference type="EMBL" id="CCH59436.1"/>
    </source>
</evidence>
<evidence type="ECO:0000256" key="2">
    <source>
        <dbReference type="ARBA" id="ARBA00022900"/>
    </source>
</evidence>
<comment type="similarity">
    <text evidence="3">Belongs to the protease inhibitor I9 family.</text>
</comment>
<protein>
    <recommendedName>
        <fullName evidence="8">Inhibitor I9 domain-containing protein</fullName>
    </recommendedName>
</protein>
<dbReference type="Proteomes" id="UP000002866">
    <property type="component" value="Chromosome 2"/>
</dbReference>
<dbReference type="FunFam" id="3.30.70.80:FF:000005">
    <property type="entry name" value="Proteinase inhibitor I2B"/>
    <property type="match status" value="1"/>
</dbReference>
<proteinExistence type="inferred from homology"/>
<dbReference type="OrthoDB" id="5518345at2759"/>
<dbReference type="InterPro" id="IPR037045">
    <property type="entry name" value="S8pro/Inhibitor_I9_sf"/>
</dbReference>
<dbReference type="Gene3D" id="3.30.70.80">
    <property type="entry name" value="Peptidase S8 propeptide/proteinase inhibitor I9"/>
    <property type="match status" value="1"/>
</dbReference>
<dbReference type="GeneID" id="14493958"/>
<keyword evidence="1" id="KW-0646">Protease inhibitor</keyword>
<dbReference type="SUPFAM" id="SSF54897">
    <property type="entry name" value="Protease propeptides/inhibitors"/>
    <property type="match status" value="1"/>
</dbReference>
<evidence type="ECO:0000256" key="3">
    <source>
        <dbReference type="ARBA" id="ARBA00038069"/>
    </source>
</evidence>
<dbReference type="GO" id="GO:0004867">
    <property type="term" value="F:serine-type endopeptidase inhibitor activity"/>
    <property type="evidence" value="ECO:0007669"/>
    <property type="project" value="UniProtKB-KW"/>
</dbReference>
<dbReference type="AlphaFoldDB" id="I2GZ84"/>
<dbReference type="HOGENOM" id="CLU_156026_3_0_1"/>
<evidence type="ECO:0000313" key="7">
    <source>
        <dbReference type="Proteomes" id="UP000002866"/>
    </source>
</evidence>
<reference evidence="6 7" key="1">
    <citation type="journal article" date="2011" name="Proc. Natl. Acad. Sci. U.S.A.">
        <title>Evolutionary erosion of yeast sex chromosomes by mating-type switching accidents.</title>
        <authorList>
            <person name="Gordon J.L."/>
            <person name="Armisen D."/>
            <person name="Proux-Wera E."/>
            <person name="Oheigeartaigh S.S."/>
            <person name="Byrne K.P."/>
            <person name="Wolfe K.H."/>
        </authorList>
    </citation>
    <scope>NUCLEOTIDE SEQUENCE [LARGE SCALE GENOMIC DNA]</scope>
    <source>
        <strain evidence="7">ATCC 34711 / CBS 6284 / DSM 70876 / NBRC 10599 / NRRL Y-10934 / UCD 77-7</strain>
    </source>
</reference>
<dbReference type="GO" id="GO:0042144">
    <property type="term" value="P:vacuole fusion, non-autophagic"/>
    <property type="evidence" value="ECO:0007669"/>
    <property type="project" value="EnsemblFungi"/>
</dbReference>
<keyword evidence="7" id="KW-1185">Reference proteome</keyword>
<dbReference type="EMBL" id="HE806317">
    <property type="protein sequence ID" value="CCH59436.1"/>
    <property type="molecule type" value="Genomic_DNA"/>
</dbReference>
<evidence type="ECO:0000256" key="5">
    <source>
        <dbReference type="ARBA" id="ARBA00062658"/>
    </source>
</evidence>
<comment type="subunit">
    <text evidence="5">Part of the heterodimeric LMA1 complex together with the thioredoxin II/TRX2. LMA1 binds to the ATPase SEC18.</text>
</comment>